<evidence type="ECO:0000256" key="6">
    <source>
        <dbReference type="SAM" id="SignalP"/>
    </source>
</evidence>
<feature type="transmembrane region" description="Helical" evidence="5">
    <location>
        <begin position="321"/>
        <end position="339"/>
    </location>
</feature>
<proteinExistence type="predicted"/>
<dbReference type="InterPro" id="IPR029045">
    <property type="entry name" value="ClpP/crotonase-like_dom_sf"/>
</dbReference>
<dbReference type="RefSeq" id="WP_136079651.1">
    <property type="nucleotide sequence ID" value="NZ_CAAHFG010000001.1"/>
</dbReference>
<dbReference type="Pfam" id="PF01957">
    <property type="entry name" value="NfeD"/>
    <property type="match status" value="1"/>
</dbReference>
<feature type="chain" id="PRO_5025628273" evidence="6">
    <location>
        <begin position="21"/>
        <end position="462"/>
    </location>
</feature>
<name>A0A6C2U430_PONDE</name>
<keyword evidence="11" id="KW-1185">Reference proteome</keyword>
<dbReference type="EMBL" id="CAAHFG010000001">
    <property type="protein sequence ID" value="VGO14146.1"/>
    <property type="molecule type" value="Genomic_DNA"/>
</dbReference>
<evidence type="ECO:0000259" key="7">
    <source>
        <dbReference type="Pfam" id="PF01957"/>
    </source>
</evidence>
<feature type="transmembrane region" description="Helical" evidence="5">
    <location>
        <begin position="242"/>
        <end position="263"/>
    </location>
</feature>
<dbReference type="CDD" id="cd07021">
    <property type="entry name" value="Clp_protease_NfeD_like"/>
    <property type="match status" value="1"/>
</dbReference>
<dbReference type="Gene3D" id="3.90.226.10">
    <property type="entry name" value="2-enoyl-CoA Hydratase, Chain A, domain 1"/>
    <property type="match status" value="1"/>
</dbReference>
<feature type="signal peptide" evidence="6">
    <location>
        <begin position="1"/>
        <end position="20"/>
    </location>
</feature>
<sequence>MIRNLLFTLLALLTLGSARAEQTNQTPLVYIIPIKKMIEPALLYVVRRGVADAVRNNADAIILDMDTPGGRVDAAVAIIDELTRANIPLYTFVGREAISGGAFIALATPNIYMAPGTLIGDITPIIMGMSGGVQDLPAAEKEKMTSYVAAQVRSAAEKGGYDPLLAEAMVRAEIEYKIGDQVISKAGNVLTLTNTEAEQLVGDEQRPLFSKGTVEDIDEMLETIGLKGAEKKTLEVTAAEKLARLIAAIAPILMMIGLGGIWLEFKTPGFGIFGIAGILCLLLFFAGHHIAGLSGMEDVVLFMLGVILLGIEIFVTPGFGVMGFSGLLLIFVSFISAMSERMPGKWRPIDFSPETFSIPFLKVMLSFLGAFALVVTAGKFLPKTRIFQTLTLDAVVPDVDEDETLLGLEGVAHSDLRPGGSAYFGERKIDVVTHGDYIQRQTPVRITEVHGNRIVVEDISRG</sequence>
<gene>
    <name evidence="10" type="ORF">PDESU_02705</name>
</gene>
<keyword evidence="4 5" id="KW-0472">Membrane</keyword>
<keyword evidence="3 5" id="KW-1133">Transmembrane helix</keyword>
<protein>
    <submittedName>
        <fullName evidence="10">Uncharacterized protein</fullName>
    </submittedName>
</protein>
<comment type="subcellular location">
    <subcellularLocation>
        <location evidence="1">Membrane</location>
        <topology evidence="1">Multi-pass membrane protein</topology>
    </subcellularLocation>
</comment>
<reference evidence="10 11" key="1">
    <citation type="submission" date="2019-04" db="EMBL/GenBank/DDBJ databases">
        <authorList>
            <person name="Van Vliet M D."/>
        </authorList>
    </citation>
    <scope>NUCLEOTIDE SEQUENCE [LARGE SCALE GENOMIC DNA]</scope>
    <source>
        <strain evidence="10 11">F1</strain>
    </source>
</reference>
<dbReference type="Gene3D" id="2.40.50.140">
    <property type="entry name" value="Nucleic acid-binding proteins"/>
    <property type="match status" value="1"/>
</dbReference>
<evidence type="ECO:0000313" key="10">
    <source>
        <dbReference type="EMBL" id="VGO14146.1"/>
    </source>
</evidence>
<keyword evidence="2 5" id="KW-0812">Transmembrane</keyword>
<dbReference type="PANTHER" id="PTHR33507:SF3">
    <property type="entry name" value="INNER MEMBRANE PROTEIN YBBJ"/>
    <property type="match status" value="1"/>
</dbReference>
<feature type="domain" description="NfeD-like C-terminal" evidence="7">
    <location>
        <begin position="403"/>
        <end position="457"/>
    </location>
</feature>
<dbReference type="InterPro" id="IPR056738">
    <property type="entry name" value="NfeD1b_N"/>
</dbReference>
<dbReference type="Pfam" id="PF24961">
    <property type="entry name" value="NfeD_membrane"/>
    <property type="match status" value="1"/>
</dbReference>
<dbReference type="PANTHER" id="PTHR33507">
    <property type="entry name" value="INNER MEMBRANE PROTEIN YBBJ"/>
    <property type="match status" value="1"/>
</dbReference>
<keyword evidence="6" id="KW-0732">Signal</keyword>
<dbReference type="Pfam" id="PF25145">
    <property type="entry name" value="NfeD1b_N"/>
    <property type="match status" value="1"/>
</dbReference>
<dbReference type="InterPro" id="IPR002810">
    <property type="entry name" value="NfeD-like_C"/>
</dbReference>
<dbReference type="Proteomes" id="UP000366872">
    <property type="component" value="Unassembled WGS sequence"/>
</dbReference>
<dbReference type="AlphaFoldDB" id="A0A6C2U430"/>
<dbReference type="InterPro" id="IPR056739">
    <property type="entry name" value="NfeD_membrane"/>
</dbReference>
<evidence type="ECO:0000259" key="8">
    <source>
        <dbReference type="Pfam" id="PF24961"/>
    </source>
</evidence>
<organism evidence="10 11">
    <name type="scientific">Pontiella desulfatans</name>
    <dbReference type="NCBI Taxonomy" id="2750659"/>
    <lineage>
        <taxon>Bacteria</taxon>
        <taxon>Pseudomonadati</taxon>
        <taxon>Kiritimatiellota</taxon>
        <taxon>Kiritimatiellia</taxon>
        <taxon>Kiritimatiellales</taxon>
        <taxon>Pontiellaceae</taxon>
        <taxon>Pontiella</taxon>
    </lineage>
</organism>
<feature type="transmembrane region" description="Helical" evidence="5">
    <location>
        <begin position="360"/>
        <end position="381"/>
    </location>
</feature>
<evidence type="ECO:0000256" key="2">
    <source>
        <dbReference type="ARBA" id="ARBA00022692"/>
    </source>
</evidence>
<evidence type="ECO:0000256" key="4">
    <source>
        <dbReference type="ARBA" id="ARBA00023136"/>
    </source>
</evidence>
<feature type="transmembrane region" description="Helical" evidence="5">
    <location>
        <begin position="269"/>
        <end position="287"/>
    </location>
</feature>
<evidence type="ECO:0000256" key="5">
    <source>
        <dbReference type="SAM" id="Phobius"/>
    </source>
</evidence>
<dbReference type="InterPro" id="IPR012340">
    <property type="entry name" value="NA-bd_OB-fold"/>
</dbReference>
<dbReference type="GO" id="GO:0005886">
    <property type="term" value="C:plasma membrane"/>
    <property type="evidence" value="ECO:0007669"/>
    <property type="project" value="TreeGrafter"/>
</dbReference>
<evidence type="ECO:0000259" key="9">
    <source>
        <dbReference type="Pfam" id="PF25145"/>
    </source>
</evidence>
<accession>A0A6C2U430</accession>
<feature type="domain" description="NfeD integral membrane" evidence="8">
    <location>
        <begin position="249"/>
        <end position="372"/>
    </location>
</feature>
<dbReference type="InterPro" id="IPR052165">
    <property type="entry name" value="Membrane_assoc_protease"/>
</dbReference>
<evidence type="ECO:0000256" key="1">
    <source>
        <dbReference type="ARBA" id="ARBA00004141"/>
    </source>
</evidence>
<dbReference type="SUPFAM" id="SSF52096">
    <property type="entry name" value="ClpP/crotonase"/>
    <property type="match status" value="1"/>
</dbReference>
<evidence type="ECO:0000313" key="11">
    <source>
        <dbReference type="Proteomes" id="UP000366872"/>
    </source>
</evidence>
<feature type="domain" description="NfeD1b N-terminal" evidence="9">
    <location>
        <begin position="29"/>
        <end position="230"/>
    </location>
</feature>
<evidence type="ECO:0000256" key="3">
    <source>
        <dbReference type="ARBA" id="ARBA00022989"/>
    </source>
</evidence>